<dbReference type="EMBL" id="VWOX01000022">
    <property type="protein sequence ID" value="KAA5539075.1"/>
    <property type="molecule type" value="Genomic_DNA"/>
</dbReference>
<keyword evidence="1" id="KW-0472">Membrane</keyword>
<evidence type="ECO:0000313" key="4">
    <source>
        <dbReference type="Proteomes" id="UP000324479"/>
    </source>
</evidence>
<sequence length="197" mass="20999">MRLIAVTFIVMTAQAFGGLAFSSAAQKISIAQLSLFAQETSPLPQDSQDSAPISSSADPAAESSQSLQFDQTRFEAAEGYLTLTWNELNSAAEYSVRQDSGLEVYRGPLPEAFVSGLPDGTYQFTVDALDTQGQVIARSAQPAVVEVVHWPLRMALALFFGGLVIFLLLIAVIIRGALGQPEEAAAEPSTTQPETTT</sequence>
<comment type="caution">
    <text evidence="3">The sequence shown here is derived from an EMBL/GenBank/DDBJ whole genome shotgun (WGS) entry which is preliminary data.</text>
</comment>
<keyword evidence="1" id="KW-0812">Transmembrane</keyword>
<keyword evidence="2" id="KW-0732">Signal</keyword>
<dbReference type="AlphaFoldDB" id="A0A5M6D1T1"/>
<keyword evidence="4" id="KW-1185">Reference proteome</keyword>
<reference evidence="3 4" key="1">
    <citation type="submission" date="2019-08" db="EMBL/GenBank/DDBJ databases">
        <authorList>
            <person name="Dhanesh K."/>
            <person name="Kumar G."/>
            <person name="Sasikala C."/>
            <person name="Venkata Ramana C."/>
        </authorList>
    </citation>
    <scope>NUCLEOTIDE SEQUENCE [LARGE SCALE GENOMIC DNA]</scope>
    <source>
        <strain evidence="3 4">JC645</strain>
    </source>
</reference>
<dbReference type="Proteomes" id="UP000324479">
    <property type="component" value="Unassembled WGS sequence"/>
</dbReference>
<name>A0A5M6D1T1_9BACT</name>
<evidence type="ECO:0000313" key="3">
    <source>
        <dbReference type="EMBL" id="KAA5539075.1"/>
    </source>
</evidence>
<evidence type="ECO:0008006" key="5">
    <source>
        <dbReference type="Google" id="ProtNLM"/>
    </source>
</evidence>
<evidence type="ECO:0000256" key="1">
    <source>
        <dbReference type="SAM" id="Phobius"/>
    </source>
</evidence>
<feature type="chain" id="PRO_5024357940" description="Fibronectin type-III domain-containing protein" evidence="2">
    <location>
        <begin position="18"/>
        <end position="197"/>
    </location>
</feature>
<proteinExistence type="predicted"/>
<feature type="transmembrane region" description="Helical" evidence="1">
    <location>
        <begin position="150"/>
        <end position="174"/>
    </location>
</feature>
<gene>
    <name evidence="3" type="ORF">FYK55_25390</name>
</gene>
<feature type="signal peptide" evidence="2">
    <location>
        <begin position="1"/>
        <end position="17"/>
    </location>
</feature>
<protein>
    <recommendedName>
        <fullName evidence="5">Fibronectin type-III domain-containing protein</fullName>
    </recommendedName>
</protein>
<evidence type="ECO:0000256" key="2">
    <source>
        <dbReference type="SAM" id="SignalP"/>
    </source>
</evidence>
<organism evidence="3 4">
    <name type="scientific">Roseiconus nitratireducens</name>
    <dbReference type="NCBI Taxonomy" id="2605748"/>
    <lineage>
        <taxon>Bacteria</taxon>
        <taxon>Pseudomonadati</taxon>
        <taxon>Planctomycetota</taxon>
        <taxon>Planctomycetia</taxon>
        <taxon>Pirellulales</taxon>
        <taxon>Pirellulaceae</taxon>
        <taxon>Roseiconus</taxon>
    </lineage>
</organism>
<dbReference type="RefSeq" id="WP_150079449.1">
    <property type="nucleotide sequence ID" value="NZ_VWOX01000022.1"/>
</dbReference>
<accession>A0A5M6D1T1</accession>
<keyword evidence="1" id="KW-1133">Transmembrane helix</keyword>